<keyword evidence="7" id="KW-0963">Cytoplasm</keyword>
<evidence type="ECO:0000256" key="5">
    <source>
        <dbReference type="ARBA" id="ARBA00022801"/>
    </source>
</evidence>
<evidence type="ECO:0000313" key="9">
    <source>
        <dbReference type="Proteomes" id="UP001232493"/>
    </source>
</evidence>
<evidence type="ECO:0000256" key="6">
    <source>
        <dbReference type="ARBA" id="ARBA00022833"/>
    </source>
</evidence>
<comment type="function">
    <text evidence="7">Single strand-specific metallo-endoribonuclease involved in late-stage 70S ribosome quality control and in maturation of the 3' terminus of the 16S rRNA.</text>
</comment>
<dbReference type="InterPro" id="IPR023091">
    <property type="entry name" value="MetalPrtase_cat_dom_sf_prd"/>
</dbReference>
<evidence type="ECO:0000256" key="7">
    <source>
        <dbReference type="HAMAP-Rule" id="MF_00009"/>
    </source>
</evidence>
<feature type="binding site" evidence="7">
    <location>
        <position position="117"/>
    </location>
    <ligand>
        <name>Zn(2+)</name>
        <dbReference type="ChEBI" id="CHEBI:29105"/>
        <note>catalytic</note>
    </ligand>
</feature>
<sequence length="138" mass="16421">MKINIFNEQKIKNIDINKLKNIAKNVLLKEVGEGNYELNILITDNKNIKYYNEEYRKKEGPTDVLSFEYGLDKDVIGDIIISVEKIEEQAPEFGNTFEEEFFYILIHGILHICGYDHIDENEKREMFDLQDKYFKELF</sequence>
<evidence type="ECO:0000256" key="1">
    <source>
        <dbReference type="ARBA" id="ARBA00010875"/>
    </source>
</evidence>
<proteinExistence type="inferred from homology"/>
<dbReference type="RefSeq" id="WP_280998640.1">
    <property type="nucleotide sequence ID" value="NZ_CP069362.1"/>
</dbReference>
<organism evidence="8 9">
    <name type="scientific">Marinitoga aeolica</name>
    <dbReference type="NCBI Taxonomy" id="2809031"/>
    <lineage>
        <taxon>Bacteria</taxon>
        <taxon>Thermotogati</taxon>
        <taxon>Thermotogota</taxon>
        <taxon>Thermotogae</taxon>
        <taxon>Petrotogales</taxon>
        <taxon>Petrotogaceae</taxon>
        <taxon>Marinitoga</taxon>
    </lineage>
</organism>
<evidence type="ECO:0000256" key="3">
    <source>
        <dbReference type="ARBA" id="ARBA00022723"/>
    </source>
</evidence>
<feature type="binding site" evidence="7">
    <location>
        <position position="107"/>
    </location>
    <ligand>
        <name>Zn(2+)</name>
        <dbReference type="ChEBI" id="CHEBI:29105"/>
        <note>catalytic</note>
    </ligand>
</feature>
<keyword evidence="7" id="KW-0698">rRNA processing</keyword>
<dbReference type="EMBL" id="CP069362">
    <property type="protein sequence ID" value="WGS64763.1"/>
    <property type="molecule type" value="Genomic_DNA"/>
</dbReference>
<dbReference type="PANTHER" id="PTHR46986">
    <property type="entry name" value="ENDORIBONUCLEASE YBEY, CHLOROPLASTIC"/>
    <property type="match status" value="1"/>
</dbReference>
<feature type="binding site" evidence="7">
    <location>
        <position position="111"/>
    </location>
    <ligand>
        <name>Zn(2+)</name>
        <dbReference type="ChEBI" id="CHEBI:29105"/>
        <note>catalytic</note>
    </ligand>
</feature>
<dbReference type="InterPro" id="IPR002036">
    <property type="entry name" value="YbeY"/>
</dbReference>
<keyword evidence="7" id="KW-0690">Ribosome biogenesis</keyword>
<keyword evidence="5 7" id="KW-0378">Hydrolase</keyword>
<evidence type="ECO:0000256" key="4">
    <source>
        <dbReference type="ARBA" id="ARBA00022759"/>
    </source>
</evidence>
<name>A0ABY8PQD7_9BACT</name>
<dbReference type="SUPFAM" id="SSF55486">
    <property type="entry name" value="Metalloproteases ('zincins'), catalytic domain"/>
    <property type="match status" value="1"/>
</dbReference>
<keyword evidence="4 7" id="KW-0255">Endonuclease</keyword>
<evidence type="ECO:0000256" key="2">
    <source>
        <dbReference type="ARBA" id="ARBA00022722"/>
    </source>
</evidence>
<keyword evidence="9" id="KW-1185">Reference proteome</keyword>
<keyword evidence="3 7" id="KW-0479">Metal-binding</keyword>
<dbReference type="Proteomes" id="UP001232493">
    <property type="component" value="Chromosome"/>
</dbReference>
<dbReference type="HAMAP" id="MF_00009">
    <property type="entry name" value="Endoribonucl_YbeY"/>
    <property type="match status" value="1"/>
</dbReference>
<evidence type="ECO:0000313" key="8">
    <source>
        <dbReference type="EMBL" id="WGS64763.1"/>
    </source>
</evidence>
<protein>
    <recommendedName>
        <fullName evidence="7">Endoribonuclease YbeY</fullName>
        <ecNumber evidence="7">3.1.-.-</ecNumber>
    </recommendedName>
</protein>
<gene>
    <name evidence="7 8" type="primary">ybeY</name>
    <name evidence="8" type="ORF">JRV97_10440</name>
</gene>
<comment type="similarity">
    <text evidence="1 7">Belongs to the endoribonuclease YbeY family.</text>
</comment>
<comment type="subcellular location">
    <subcellularLocation>
        <location evidence="7">Cytoplasm</location>
    </subcellularLocation>
</comment>
<dbReference type="Gene3D" id="3.40.390.30">
    <property type="entry name" value="Metalloproteases ('zincins'), catalytic domain"/>
    <property type="match status" value="1"/>
</dbReference>
<dbReference type="NCBIfam" id="TIGR00043">
    <property type="entry name" value="rRNA maturation RNase YbeY"/>
    <property type="match status" value="1"/>
</dbReference>
<keyword evidence="6 7" id="KW-0862">Zinc</keyword>
<keyword evidence="2 7" id="KW-0540">Nuclease</keyword>
<dbReference type="Pfam" id="PF02130">
    <property type="entry name" value="YbeY"/>
    <property type="match status" value="1"/>
</dbReference>
<dbReference type="EC" id="3.1.-.-" evidence="7"/>
<reference evidence="8 9" key="1">
    <citation type="submission" date="2021-02" db="EMBL/GenBank/DDBJ databases">
        <title>Characterization of Marinitoga sp. nov. str. BP5-C20A.</title>
        <authorList>
            <person name="Erauso G."/>
            <person name="Postec A."/>
        </authorList>
    </citation>
    <scope>NUCLEOTIDE SEQUENCE [LARGE SCALE GENOMIC DNA]</scope>
    <source>
        <strain evidence="8 9">BP5-C20A</strain>
    </source>
</reference>
<accession>A0ABY8PQD7</accession>
<comment type="cofactor">
    <cofactor evidence="7">
        <name>Zn(2+)</name>
        <dbReference type="ChEBI" id="CHEBI:29105"/>
    </cofactor>
    <text evidence="7">Binds 1 zinc ion.</text>
</comment>
<dbReference type="PANTHER" id="PTHR46986:SF1">
    <property type="entry name" value="ENDORIBONUCLEASE YBEY, CHLOROPLASTIC"/>
    <property type="match status" value="1"/>
</dbReference>